<keyword evidence="2" id="KW-1185">Reference proteome</keyword>
<protein>
    <submittedName>
        <fullName evidence="1">3707_t:CDS:1</fullName>
    </submittedName>
</protein>
<comment type="caution">
    <text evidence="1">The sequence shown here is derived from an EMBL/GenBank/DDBJ whole genome shotgun (WGS) entry which is preliminary data.</text>
</comment>
<gene>
    <name evidence="1" type="ORF">ALEPTO_LOCUS13317</name>
</gene>
<feature type="non-terminal residue" evidence="1">
    <location>
        <position position="1"/>
    </location>
</feature>
<proteinExistence type="predicted"/>
<dbReference type="EMBL" id="CAJVPS010041013">
    <property type="protein sequence ID" value="CAG8751513.1"/>
    <property type="molecule type" value="Genomic_DNA"/>
</dbReference>
<accession>A0A9N9NQA3</accession>
<reference evidence="1" key="1">
    <citation type="submission" date="2021-06" db="EMBL/GenBank/DDBJ databases">
        <authorList>
            <person name="Kallberg Y."/>
            <person name="Tangrot J."/>
            <person name="Rosling A."/>
        </authorList>
    </citation>
    <scope>NUCLEOTIDE SEQUENCE</scope>
    <source>
        <strain evidence="1">FL130A</strain>
    </source>
</reference>
<evidence type="ECO:0000313" key="2">
    <source>
        <dbReference type="Proteomes" id="UP000789508"/>
    </source>
</evidence>
<evidence type="ECO:0000313" key="1">
    <source>
        <dbReference type="EMBL" id="CAG8751513.1"/>
    </source>
</evidence>
<name>A0A9N9NQA3_9GLOM</name>
<sequence length="48" mass="5466">KCKQKYASGTIEKLEIRTVGLEALFVQIATFEAHNPDVHILFESTYLL</sequence>
<dbReference type="Proteomes" id="UP000789508">
    <property type="component" value="Unassembled WGS sequence"/>
</dbReference>
<dbReference type="AlphaFoldDB" id="A0A9N9NQA3"/>
<organism evidence="1 2">
    <name type="scientific">Ambispora leptoticha</name>
    <dbReference type="NCBI Taxonomy" id="144679"/>
    <lineage>
        <taxon>Eukaryota</taxon>
        <taxon>Fungi</taxon>
        <taxon>Fungi incertae sedis</taxon>
        <taxon>Mucoromycota</taxon>
        <taxon>Glomeromycotina</taxon>
        <taxon>Glomeromycetes</taxon>
        <taxon>Archaeosporales</taxon>
        <taxon>Ambisporaceae</taxon>
        <taxon>Ambispora</taxon>
    </lineage>
</organism>